<comment type="catalytic activity">
    <reaction evidence="11">
        <text>(ethylene terephthalate)(n) + H2O = (ethylene terephthalate)(n-1) + 4-[(2-hydroxyethoxy)carbonyl]benzoate + H(+)</text>
        <dbReference type="Rhea" id="RHEA:49528"/>
        <dbReference type="Rhea" id="RHEA-COMP:12420"/>
        <dbReference type="Rhea" id="RHEA-COMP:12421"/>
        <dbReference type="ChEBI" id="CHEBI:15377"/>
        <dbReference type="ChEBI" id="CHEBI:15378"/>
        <dbReference type="ChEBI" id="CHEBI:131701"/>
        <dbReference type="ChEBI" id="CHEBI:131704"/>
        <dbReference type="EC" id="3.1.1.101"/>
    </reaction>
    <physiologicalReaction direction="left-to-right" evidence="11">
        <dbReference type="Rhea" id="RHEA:49529"/>
    </physiologicalReaction>
</comment>
<evidence type="ECO:0000256" key="14">
    <source>
        <dbReference type="ARBA" id="ARBA00034045"/>
    </source>
</evidence>
<evidence type="ECO:0000256" key="3">
    <source>
        <dbReference type="ARBA" id="ARBA00008645"/>
    </source>
</evidence>
<dbReference type="Proteomes" id="UP001596380">
    <property type="component" value="Unassembled WGS sequence"/>
</dbReference>
<dbReference type="EC" id="3.1.1.74" evidence="4"/>
<keyword evidence="6" id="KW-0964">Secreted</keyword>
<keyword evidence="9" id="KW-1015">Disulfide bond</keyword>
<comment type="catalytic activity">
    <reaction evidence="10">
        <text>a butanoate ester + H2O = an aliphatic alcohol + butanoate + H(+)</text>
        <dbReference type="Rhea" id="RHEA:47348"/>
        <dbReference type="ChEBI" id="CHEBI:2571"/>
        <dbReference type="ChEBI" id="CHEBI:15377"/>
        <dbReference type="ChEBI" id="CHEBI:15378"/>
        <dbReference type="ChEBI" id="CHEBI:17968"/>
        <dbReference type="ChEBI" id="CHEBI:50477"/>
    </reaction>
    <physiologicalReaction direction="left-to-right" evidence="10">
        <dbReference type="Rhea" id="RHEA:47349"/>
    </physiologicalReaction>
</comment>
<comment type="similarity">
    <text evidence="3">Belongs to the AB hydrolase superfamily.</text>
</comment>
<evidence type="ECO:0000256" key="11">
    <source>
        <dbReference type="ARBA" id="ARBA00033707"/>
    </source>
</evidence>
<dbReference type="RefSeq" id="WP_378064186.1">
    <property type="nucleotide sequence ID" value="NZ_JBHSXS010000072.1"/>
</dbReference>
<evidence type="ECO:0000256" key="12">
    <source>
        <dbReference type="ARBA" id="ARBA00033764"/>
    </source>
</evidence>
<evidence type="ECO:0000256" key="13">
    <source>
        <dbReference type="ARBA" id="ARBA00033780"/>
    </source>
</evidence>
<evidence type="ECO:0000256" key="10">
    <source>
        <dbReference type="ARBA" id="ARBA00033629"/>
    </source>
</evidence>
<feature type="signal peptide" evidence="15">
    <location>
        <begin position="1"/>
        <end position="26"/>
    </location>
</feature>
<dbReference type="EC" id="3.1.1.101" evidence="12"/>
<keyword evidence="18" id="KW-1185">Reference proteome</keyword>
<proteinExistence type="inferred from homology"/>
<organism evidence="17 18">
    <name type="scientific">Actinomadura yumaensis</name>
    <dbReference type="NCBI Taxonomy" id="111807"/>
    <lineage>
        <taxon>Bacteria</taxon>
        <taxon>Bacillati</taxon>
        <taxon>Actinomycetota</taxon>
        <taxon>Actinomycetes</taxon>
        <taxon>Streptosporangiales</taxon>
        <taxon>Thermomonosporaceae</taxon>
        <taxon>Actinomadura</taxon>
    </lineage>
</organism>
<evidence type="ECO:0000256" key="9">
    <source>
        <dbReference type="ARBA" id="ARBA00023157"/>
    </source>
</evidence>
<dbReference type="GO" id="GO:0016787">
    <property type="term" value="F:hydrolase activity"/>
    <property type="evidence" value="ECO:0007669"/>
    <property type="project" value="UniProtKB-KW"/>
</dbReference>
<comment type="caution">
    <text evidence="17">The sequence shown here is derived from an EMBL/GenBank/DDBJ whole genome shotgun (WGS) entry which is preliminary data.</text>
</comment>
<dbReference type="InterPro" id="IPR050261">
    <property type="entry name" value="FrsA_esterase"/>
</dbReference>
<feature type="chain" id="PRO_5047029532" description="Poly(ethylene terephthalate) hydrolase" evidence="15">
    <location>
        <begin position="27"/>
        <end position="313"/>
    </location>
</feature>
<accession>A0ABW2CZA0</accession>
<comment type="catalytic activity">
    <reaction evidence="14">
        <text>cutin + H2O = cutin monomers.</text>
        <dbReference type="EC" id="3.1.1.74"/>
    </reaction>
</comment>
<name>A0ABW2CZA0_9ACTN</name>
<evidence type="ECO:0000256" key="7">
    <source>
        <dbReference type="ARBA" id="ARBA00022764"/>
    </source>
</evidence>
<dbReference type="SUPFAM" id="SSF53474">
    <property type="entry name" value="alpha/beta-Hydrolases"/>
    <property type="match status" value="1"/>
</dbReference>
<keyword evidence="7" id="KW-0574">Periplasm</keyword>
<evidence type="ECO:0000256" key="15">
    <source>
        <dbReference type="SAM" id="SignalP"/>
    </source>
</evidence>
<dbReference type="PANTHER" id="PTHR22946">
    <property type="entry name" value="DIENELACTONE HYDROLASE DOMAIN-CONTAINING PROTEIN-RELATED"/>
    <property type="match status" value="1"/>
</dbReference>
<evidence type="ECO:0000256" key="4">
    <source>
        <dbReference type="ARBA" id="ARBA00013095"/>
    </source>
</evidence>
<evidence type="ECO:0000256" key="8">
    <source>
        <dbReference type="ARBA" id="ARBA00022801"/>
    </source>
</evidence>
<dbReference type="PANTHER" id="PTHR22946:SF9">
    <property type="entry name" value="POLYKETIDE TRANSFERASE AF380"/>
    <property type="match status" value="1"/>
</dbReference>
<protein>
    <recommendedName>
        <fullName evidence="13">Poly(ethylene terephthalate) hydrolase</fullName>
        <ecNumber evidence="12">3.1.1.101</ecNumber>
        <ecNumber evidence="4">3.1.1.74</ecNumber>
    </recommendedName>
</protein>
<evidence type="ECO:0000256" key="1">
    <source>
        <dbReference type="ARBA" id="ARBA00004418"/>
    </source>
</evidence>
<evidence type="ECO:0000256" key="2">
    <source>
        <dbReference type="ARBA" id="ARBA00004613"/>
    </source>
</evidence>
<feature type="domain" description="PET hydrolase/cutinase-like" evidence="16">
    <location>
        <begin position="46"/>
        <end position="304"/>
    </location>
</feature>
<keyword evidence="15" id="KW-0732">Signal</keyword>
<evidence type="ECO:0000256" key="6">
    <source>
        <dbReference type="ARBA" id="ARBA00022525"/>
    </source>
</evidence>
<comment type="subcellular location">
    <subcellularLocation>
        <location evidence="1">Periplasm</location>
    </subcellularLocation>
    <subcellularLocation>
        <location evidence="2">Secreted</location>
    </subcellularLocation>
</comment>
<dbReference type="EMBL" id="JBHSXS010000072">
    <property type="protein sequence ID" value="MFC6887167.1"/>
    <property type="molecule type" value="Genomic_DNA"/>
</dbReference>
<sequence>MNRRLRDSLRVLPAAIALAAAGTAAAAPAQAAGAPSARAALAGPRAANPYERGPAPTESSVTAEKGPFAVEKIDVPQGSGTGFNKGTIYAPTDTSQGTFGAIAVSPGFVSPQAWIDWYGPRLASQGFVVMTLETLSLLNAPDERADQLLAALDYMTTKSKAASRIDTSRLAVMGHSMGGGGTLRAAQKRPTLRAAVPLAPWHLERDWSAVRVPTMVMGADNDFIAAVGMHAEPFYQSIAAAPEKAYLELKNAGHMTFNTPNATIAKYAISWMKRFVDDDTRYDKFLCPAPAPSAAISEYRDTCPNGAAAQPAA</sequence>
<keyword evidence="5" id="KW-0719">Serine esterase</keyword>
<dbReference type="InterPro" id="IPR041127">
    <property type="entry name" value="PET_hydrolase/cutinase-like"/>
</dbReference>
<dbReference type="InterPro" id="IPR029058">
    <property type="entry name" value="AB_hydrolase_fold"/>
</dbReference>
<evidence type="ECO:0000259" key="16">
    <source>
        <dbReference type="Pfam" id="PF12740"/>
    </source>
</evidence>
<evidence type="ECO:0000313" key="17">
    <source>
        <dbReference type="EMBL" id="MFC6887167.1"/>
    </source>
</evidence>
<evidence type="ECO:0000256" key="5">
    <source>
        <dbReference type="ARBA" id="ARBA00022487"/>
    </source>
</evidence>
<reference evidence="18" key="1">
    <citation type="journal article" date="2019" name="Int. J. Syst. Evol. Microbiol.">
        <title>The Global Catalogue of Microorganisms (GCM) 10K type strain sequencing project: providing services to taxonomists for standard genome sequencing and annotation.</title>
        <authorList>
            <consortium name="The Broad Institute Genomics Platform"/>
            <consortium name="The Broad Institute Genome Sequencing Center for Infectious Disease"/>
            <person name="Wu L."/>
            <person name="Ma J."/>
        </authorList>
    </citation>
    <scope>NUCLEOTIDE SEQUENCE [LARGE SCALE GENOMIC DNA]</scope>
    <source>
        <strain evidence="18">JCM 3369</strain>
    </source>
</reference>
<evidence type="ECO:0000313" key="18">
    <source>
        <dbReference type="Proteomes" id="UP001596380"/>
    </source>
</evidence>
<keyword evidence="8 17" id="KW-0378">Hydrolase</keyword>
<dbReference type="Gene3D" id="3.40.50.1820">
    <property type="entry name" value="alpha/beta hydrolase"/>
    <property type="match status" value="1"/>
</dbReference>
<gene>
    <name evidence="17" type="ORF">ACFQKB_45915</name>
</gene>
<dbReference type="Pfam" id="PF12740">
    <property type="entry name" value="PETase"/>
    <property type="match status" value="1"/>
</dbReference>